<gene>
    <name evidence="1" type="ORF">U0070_025103</name>
</gene>
<name>A0AAW0IB48_MYOGA</name>
<organism evidence="1 2">
    <name type="scientific">Myodes glareolus</name>
    <name type="common">Bank vole</name>
    <name type="synonym">Clethrionomys glareolus</name>
    <dbReference type="NCBI Taxonomy" id="447135"/>
    <lineage>
        <taxon>Eukaryota</taxon>
        <taxon>Metazoa</taxon>
        <taxon>Chordata</taxon>
        <taxon>Craniata</taxon>
        <taxon>Vertebrata</taxon>
        <taxon>Euteleostomi</taxon>
        <taxon>Mammalia</taxon>
        <taxon>Eutheria</taxon>
        <taxon>Euarchontoglires</taxon>
        <taxon>Glires</taxon>
        <taxon>Rodentia</taxon>
        <taxon>Myomorpha</taxon>
        <taxon>Muroidea</taxon>
        <taxon>Cricetidae</taxon>
        <taxon>Arvicolinae</taxon>
        <taxon>Myodes</taxon>
    </lineage>
</organism>
<accession>A0AAW0IB48</accession>
<dbReference type="EMBL" id="JBBHLL010000175">
    <property type="protein sequence ID" value="KAK7811394.1"/>
    <property type="molecule type" value="Genomic_DNA"/>
</dbReference>
<dbReference type="Proteomes" id="UP001488838">
    <property type="component" value="Unassembled WGS sequence"/>
</dbReference>
<evidence type="ECO:0000313" key="1">
    <source>
        <dbReference type="EMBL" id="KAK7811394.1"/>
    </source>
</evidence>
<proteinExistence type="predicted"/>
<reference evidence="1 2" key="1">
    <citation type="journal article" date="2023" name="bioRxiv">
        <title>Conserved and derived expression patterns and positive selection on dental genes reveal complex evolutionary context of ever-growing rodent molars.</title>
        <authorList>
            <person name="Calamari Z.T."/>
            <person name="Song A."/>
            <person name="Cohen E."/>
            <person name="Akter M."/>
            <person name="Roy R.D."/>
            <person name="Hallikas O."/>
            <person name="Christensen M.M."/>
            <person name="Li P."/>
            <person name="Marangoni P."/>
            <person name="Jernvall J."/>
            <person name="Klein O.D."/>
        </authorList>
    </citation>
    <scope>NUCLEOTIDE SEQUENCE [LARGE SCALE GENOMIC DNA]</scope>
    <source>
        <strain evidence="1">V071</strain>
    </source>
</reference>
<sequence length="303" mass="35927">MEGLIVITHATAVTQKSVYAPSDKLRSDGHKISQNIVNVSTRPSETQTRMKEKELWRNKLKEQFQLELERIYIYSWIELFPSYYDYAGSPMENNLKLISQVTVFTAVSEDKEMLQVLRCIQYRVPHCHRYKLIDTCDFNMSLHNKKYKERPSHGAEQLQSYFPVKQKFTRMHTWVTQLAYWVEQRFNSKVPHTEWIFSYITNRTRSHSEFKVALFQGENIEFKLMLKVLFCLLAKKEPYKSAIRPINLADLEKTIKTLERFHDSVLSSREVTNAVFFTLLGRETFFKKEGLILDHSMRCYNPQ</sequence>
<keyword evidence="2" id="KW-1185">Reference proteome</keyword>
<feature type="non-terminal residue" evidence="1">
    <location>
        <position position="303"/>
    </location>
</feature>
<evidence type="ECO:0000313" key="2">
    <source>
        <dbReference type="Proteomes" id="UP001488838"/>
    </source>
</evidence>
<protein>
    <submittedName>
        <fullName evidence="1">Uncharacterized protein</fullName>
    </submittedName>
</protein>
<comment type="caution">
    <text evidence="1">The sequence shown here is derived from an EMBL/GenBank/DDBJ whole genome shotgun (WGS) entry which is preliminary data.</text>
</comment>
<dbReference type="AlphaFoldDB" id="A0AAW0IB48"/>